<protein>
    <submittedName>
        <fullName evidence="1">Uncharacterized protein</fullName>
    </submittedName>
</protein>
<proteinExistence type="predicted"/>
<sequence>MDHLCLAAGRDAGGFLFGIVSLMLGDVTVP</sequence>
<comment type="caution">
    <text evidence="1">The sequence shown here is derived from an EMBL/GenBank/DDBJ whole genome shotgun (WGS) entry which is preliminary data.</text>
</comment>
<dbReference type="AlphaFoldDB" id="A0A0F9DRD2"/>
<name>A0A0F9DRD2_9ZZZZ</name>
<organism evidence="1">
    <name type="scientific">marine sediment metagenome</name>
    <dbReference type="NCBI Taxonomy" id="412755"/>
    <lineage>
        <taxon>unclassified sequences</taxon>
        <taxon>metagenomes</taxon>
        <taxon>ecological metagenomes</taxon>
    </lineage>
</organism>
<dbReference type="EMBL" id="LAZR01027892">
    <property type="protein sequence ID" value="KKL64284.1"/>
    <property type="molecule type" value="Genomic_DNA"/>
</dbReference>
<reference evidence="1" key="1">
    <citation type="journal article" date="2015" name="Nature">
        <title>Complex archaea that bridge the gap between prokaryotes and eukaryotes.</title>
        <authorList>
            <person name="Spang A."/>
            <person name="Saw J.H."/>
            <person name="Jorgensen S.L."/>
            <person name="Zaremba-Niedzwiedzka K."/>
            <person name="Martijn J."/>
            <person name="Lind A.E."/>
            <person name="van Eijk R."/>
            <person name="Schleper C."/>
            <person name="Guy L."/>
            <person name="Ettema T.J."/>
        </authorList>
    </citation>
    <scope>NUCLEOTIDE SEQUENCE</scope>
</reference>
<evidence type="ECO:0000313" key="1">
    <source>
        <dbReference type="EMBL" id="KKL64284.1"/>
    </source>
</evidence>
<gene>
    <name evidence="1" type="ORF">LCGC14_2166600</name>
</gene>
<feature type="non-terminal residue" evidence="1">
    <location>
        <position position="30"/>
    </location>
</feature>
<accession>A0A0F9DRD2</accession>